<sequence>MAGRPRVVRNIQSYINRSDANSGLSMLKAGTAPKVGVTHYLWYNLQSQCTQGPLDFVNSKVYYNTLQWQTYGNLRPSFVPSPRHAYTNFPASRYASATHASSFNGNYNLK</sequence>
<accession>A0A6C0B260</accession>
<dbReference type="AlphaFoldDB" id="A0A6C0B260"/>
<evidence type="ECO:0000313" key="1">
    <source>
        <dbReference type="EMBL" id="QHS85609.1"/>
    </source>
</evidence>
<name>A0A6C0B260_9ZZZZ</name>
<organism evidence="1">
    <name type="scientific">viral metagenome</name>
    <dbReference type="NCBI Taxonomy" id="1070528"/>
    <lineage>
        <taxon>unclassified sequences</taxon>
        <taxon>metagenomes</taxon>
        <taxon>organismal metagenomes</taxon>
    </lineage>
</organism>
<protein>
    <submittedName>
        <fullName evidence="1">Uncharacterized protein</fullName>
    </submittedName>
</protein>
<proteinExistence type="predicted"/>
<dbReference type="EMBL" id="MN739045">
    <property type="protein sequence ID" value="QHS85609.1"/>
    <property type="molecule type" value="Genomic_DNA"/>
</dbReference>
<reference evidence="1" key="1">
    <citation type="journal article" date="2020" name="Nature">
        <title>Giant virus diversity and host interactions through global metagenomics.</title>
        <authorList>
            <person name="Schulz F."/>
            <person name="Roux S."/>
            <person name="Paez-Espino D."/>
            <person name="Jungbluth S."/>
            <person name="Walsh D.A."/>
            <person name="Denef V.J."/>
            <person name="McMahon K.D."/>
            <person name="Konstantinidis K.T."/>
            <person name="Eloe-Fadrosh E.A."/>
            <person name="Kyrpides N.C."/>
            <person name="Woyke T."/>
        </authorList>
    </citation>
    <scope>NUCLEOTIDE SEQUENCE</scope>
    <source>
        <strain evidence="1">GVMAG-M-3300009182-78</strain>
    </source>
</reference>